<dbReference type="Proteomes" id="UP000315364">
    <property type="component" value="Chromosome"/>
</dbReference>
<dbReference type="Gene3D" id="2.40.128.130">
    <property type="entry name" value="Autotransporter beta-domain"/>
    <property type="match status" value="1"/>
</dbReference>
<name>A0A5B8LTG7_9HYPH</name>
<dbReference type="SMART" id="SM00869">
    <property type="entry name" value="Autotransporter"/>
    <property type="match status" value="1"/>
</dbReference>
<keyword evidence="4" id="KW-1185">Reference proteome</keyword>
<dbReference type="NCBIfam" id="TIGR02913">
    <property type="entry name" value="HAF_rpt"/>
    <property type="match status" value="1"/>
</dbReference>
<gene>
    <name evidence="3" type="ORF">FPZ08_09435</name>
</gene>
<dbReference type="KEGG" id="dea:FPZ08_09435"/>
<dbReference type="EMBL" id="CP042304">
    <property type="protein sequence ID" value="QDZ10954.1"/>
    <property type="molecule type" value="Genomic_DNA"/>
</dbReference>
<feature type="domain" description="Autotransporter" evidence="2">
    <location>
        <begin position="434"/>
        <end position="702"/>
    </location>
</feature>
<accession>A0A5B8LTG7</accession>
<organism evidence="3 4">
    <name type="scientific">Devosia ginsengisoli</name>
    <dbReference type="NCBI Taxonomy" id="400770"/>
    <lineage>
        <taxon>Bacteria</taxon>
        <taxon>Pseudomonadati</taxon>
        <taxon>Pseudomonadota</taxon>
        <taxon>Alphaproteobacteria</taxon>
        <taxon>Hyphomicrobiales</taxon>
        <taxon>Devosiaceae</taxon>
        <taxon>Devosia</taxon>
    </lineage>
</organism>
<dbReference type="Pfam" id="PF03797">
    <property type="entry name" value="Autotransporter"/>
    <property type="match status" value="1"/>
</dbReference>
<feature type="signal peptide" evidence="1">
    <location>
        <begin position="1"/>
        <end position="24"/>
    </location>
</feature>
<keyword evidence="1" id="KW-0732">Signal</keyword>
<evidence type="ECO:0000256" key="1">
    <source>
        <dbReference type="SAM" id="SignalP"/>
    </source>
</evidence>
<dbReference type="InterPro" id="IPR036709">
    <property type="entry name" value="Autotransporte_beta_dom_sf"/>
</dbReference>
<dbReference type="SUPFAM" id="SSF103515">
    <property type="entry name" value="Autotransporter"/>
    <property type="match status" value="1"/>
</dbReference>
<evidence type="ECO:0000313" key="4">
    <source>
        <dbReference type="Proteomes" id="UP000315364"/>
    </source>
</evidence>
<evidence type="ECO:0000259" key="2">
    <source>
        <dbReference type="PROSITE" id="PS51208"/>
    </source>
</evidence>
<dbReference type="PROSITE" id="PS51208">
    <property type="entry name" value="AUTOTRANSPORTER"/>
    <property type="match status" value="1"/>
</dbReference>
<dbReference type="InterPro" id="IPR014262">
    <property type="entry name" value="HAF_rpt"/>
</dbReference>
<proteinExistence type="predicted"/>
<sequence length="702" mass="72090">MGPGNLRLRSSVLAAGLLATTALAGLAPAYGARIDNLWDDHGPARDGIAVSNDGTIYVAGAKYYTPSGVVEVPGPVREVVISGLSGDGSVVVGSTVFEHGLSRAFRWTNGGVPQDLGSLIDSETRSYSGATGVSGDGSRVVGWSNRDELSNRGAFIWVSGATGGVSHNEQMFQLVAADTAETNARAISDNGNFVVGTYQRVLDGFVYQRAMRWDVTDIETSGPQDGVPLGNLGGTTSWASAVSGDGTQVVGTSTIADGRARAFLWTEGGTGGVEGNLQMRDLGTLGGNESRAEGISSNGHYVVGSSEPAAGSRSIAFRWSEEDGMVSVAGLLADEGVDIGSWILKVARDVSDDGQVIVGTMNVGDDERAYLVRLNADGPGPGPGPGPGGGGGIMDVKEYHQTLFASAGIANAGEYLSWLPMNGAHHRPLMMTPNLSGDMCAWATGDLAHHGGTSTGMGLAEAGACVDLAGGSVRLGTAVGISRSWQDLALGGSARMAGQYVLGEADWQPDGTPLLFSVTGMLGGWQANIERAYSNGAATAVSSGQTNAFGGVVRVRADWLEAAQIGNTSFNPYASIGFGHVHVDGYAETGGPFPARFDAQNLSSADIRIGLTAVTEFSAQTKLSTTFEVAHRSGTAAAAKGSVDGLFAFNIGGGSYGQTWLRAGLELDHKVTENLALSTSLHMATNGRDPSVAGSVGIKAAF</sequence>
<dbReference type="OrthoDB" id="6848220at2"/>
<evidence type="ECO:0000313" key="3">
    <source>
        <dbReference type="EMBL" id="QDZ10954.1"/>
    </source>
</evidence>
<dbReference type="InterPro" id="IPR005546">
    <property type="entry name" value="Autotransporte_beta"/>
</dbReference>
<feature type="chain" id="PRO_5022868999" evidence="1">
    <location>
        <begin position="25"/>
        <end position="702"/>
    </location>
</feature>
<dbReference type="AlphaFoldDB" id="A0A5B8LTG7"/>
<reference evidence="3 4" key="1">
    <citation type="submission" date="2019-07" db="EMBL/GenBank/DDBJ databases">
        <title>Full genome sequence of Devosia sp. Gsoil 520.</title>
        <authorList>
            <person name="Im W.-T."/>
        </authorList>
    </citation>
    <scope>NUCLEOTIDE SEQUENCE [LARGE SCALE GENOMIC DNA]</scope>
    <source>
        <strain evidence="3 4">Gsoil 520</strain>
    </source>
</reference>
<protein>
    <submittedName>
        <fullName evidence="3">Autotransporter domain-containing protein</fullName>
    </submittedName>
</protein>